<accession>A0ABS0B431</accession>
<sequence>MKNAVSLACAVALAALSMPVFAAEGQGHQAFVRGEIGSTDFEVSAGGFSVSDDDTAIGAGGGYWFNANFGVEGNYTLLYNQELDRDLDFDVFSLAGGVVAKKNFGADGNGFYIGGRAGLAYVTAQVRDGFDVEDDESSFGPYFGVNAGYDINRHFGLGLNYTRYQADLDDADIDADVLSVSGEYRF</sequence>
<keyword evidence="5" id="KW-1185">Reference proteome</keyword>
<evidence type="ECO:0000256" key="2">
    <source>
        <dbReference type="SAM" id="SignalP"/>
    </source>
</evidence>
<dbReference type="EMBL" id="JADLZT010000002">
    <property type="protein sequence ID" value="MBF6023289.1"/>
    <property type="molecule type" value="Genomic_DNA"/>
</dbReference>
<keyword evidence="1 2" id="KW-0732">Signal</keyword>
<feature type="signal peptide" evidence="2">
    <location>
        <begin position="1"/>
        <end position="22"/>
    </location>
</feature>
<dbReference type="InterPro" id="IPR011250">
    <property type="entry name" value="OMP/PagP_B-barrel"/>
</dbReference>
<gene>
    <name evidence="4" type="ORF">IU514_04510</name>
</gene>
<organism evidence="4 5">
    <name type="scientific">Lysobacter niastensis</name>
    <dbReference type="NCBI Taxonomy" id="380629"/>
    <lineage>
        <taxon>Bacteria</taxon>
        <taxon>Pseudomonadati</taxon>
        <taxon>Pseudomonadota</taxon>
        <taxon>Gammaproteobacteria</taxon>
        <taxon>Lysobacterales</taxon>
        <taxon>Lysobacteraceae</taxon>
        <taxon>Lysobacter</taxon>
    </lineage>
</organism>
<feature type="chain" id="PRO_5045362017" evidence="2">
    <location>
        <begin position="23"/>
        <end position="186"/>
    </location>
</feature>
<proteinExistence type="predicted"/>
<dbReference type="Gene3D" id="2.40.160.20">
    <property type="match status" value="1"/>
</dbReference>
<dbReference type="Proteomes" id="UP001429984">
    <property type="component" value="Unassembled WGS sequence"/>
</dbReference>
<comment type="caution">
    <text evidence="4">The sequence shown here is derived from an EMBL/GenBank/DDBJ whole genome shotgun (WGS) entry which is preliminary data.</text>
</comment>
<name>A0ABS0B431_9GAMM</name>
<dbReference type="Pfam" id="PF13505">
    <property type="entry name" value="OMP_b-brl"/>
    <property type="match status" value="1"/>
</dbReference>
<evidence type="ECO:0000313" key="5">
    <source>
        <dbReference type="Proteomes" id="UP001429984"/>
    </source>
</evidence>
<dbReference type="SUPFAM" id="SSF56925">
    <property type="entry name" value="OMPA-like"/>
    <property type="match status" value="1"/>
</dbReference>
<dbReference type="RefSeq" id="WP_194929879.1">
    <property type="nucleotide sequence ID" value="NZ_JADLZT010000002.1"/>
</dbReference>
<evidence type="ECO:0000313" key="4">
    <source>
        <dbReference type="EMBL" id="MBF6023289.1"/>
    </source>
</evidence>
<dbReference type="InterPro" id="IPR027385">
    <property type="entry name" value="Beta-barrel_OMP"/>
</dbReference>
<evidence type="ECO:0000259" key="3">
    <source>
        <dbReference type="Pfam" id="PF13505"/>
    </source>
</evidence>
<reference evidence="4 5" key="1">
    <citation type="submission" date="2020-11" db="EMBL/GenBank/DDBJ databases">
        <title>Draft Genome Sequence and Secondary Metabolite Biosynthetic Potential of the Lysobacter niastensis Type strain DSM 18481.</title>
        <authorList>
            <person name="Turrini P."/>
            <person name="Artuso I."/>
            <person name="Tescari M."/>
            <person name="Lugli G.A."/>
            <person name="Frangipani E."/>
            <person name="Ventura M."/>
            <person name="Visca P."/>
        </authorList>
    </citation>
    <scope>NUCLEOTIDE SEQUENCE [LARGE SCALE GENOMIC DNA]</scope>
    <source>
        <strain evidence="4 5">DSM 18481</strain>
    </source>
</reference>
<protein>
    <submittedName>
        <fullName evidence="4">Porin family protein</fullName>
    </submittedName>
</protein>
<feature type="domain" description="Outer membrane protein beta-barrel" evidence="3">
    <location>
        <begin position="10"/>
        <end position="186"/>
    </location>
</feature>
<evidence type="ECO:0000256" key="1">
    <source>
        <dbReference type="ARBA" id="ARBA00022729"/>
    </source>
</evidence>